<evidence type="ECO:0000313" key="5">
    <source>
        <dbReference type="EMBL" id="KAK0620379.1"/>
    </source>
</evidence>
<feature type="transmembrane region" description="Helical" evidence="4">
    <location>
        <begin position="189"/>
        <end position="210"/>
    </location>
</feature>
<keyword evidence="4" id="KW-1133">Transmembrane helix</keyword>
<evidence type="ECO:0000313" key="6">
    <source>
        <dbReference type="Proteomes" id="UP001175000"/>
    </source>
</evidence>
<dbReference type="PIRSF" id="PIRSF002744">
    <property type="entry name" value="Pur-cyt_permease"/>
    <property type="match status" value="1"/>
</dbReference>
<dbReference type="AlphaFoldDB" id="A0AA39WRR6"/>
<dbReference type="GO" id="GO:0022857">
    <property type="term" value="F:transmembrane transporter activity"/>
    <property type="evidence" value="ECO:0007669"/>
    <property type="project" value="InterPro"/>
</dbReference>
<dbReference type="EMBL" id="JAULSU010000004">
    <property type="protein sequence ID" value="KAK0620379.1"/>
    <property type="molecule type" value="Genomic_DNA"/>
</dbReference>
<proteinExistence type="inferred from homology"/>
<evidence type="ECO:0000256" key="3">
    <source>
        <dbReference type="SAM" id="MobiDB-lite"/>
    </source>
</evidence>
<feature type="transmembrane region" description="Helical" evidence="4">
    <location>
        <begin position="320"/>
        <end position="339"/>
    </location>
</feature>
<name>A0AA39WRR6_9PEZI</name>
<gene>
    <name evidence="5" type="ORF">B0T14DRAFT_567130</name>
</gene>
<organism evidence="5 6">
    <name type="scientific">Immersiella caudata</name>
    <dbReference type="NCBI Taxonomy" id="314043"/>
    <lineage>
        <taxon>Eukaryota</taxon>
        <taxon>Fungi</taxon>
        <taxon>Dikarya</taxon>
        <taxon>Ascomycota</taxon>
        <taxon>Pezizomycotina</taxon>
        <taxon>Sordariomycetes</taxon>
        <taxon>Sordariomycetidae</taxon>
        <taxon>Sordariales</taxon>
        <taxon>Lasiosphaeriaceae</taxon>
        <taxon>Immersiella</taxon>
    </lineage>
</organism>
<accession>A0AA39WRR6</accession>
<dbReference type="PANTHER" id="PTHR31806">
    <property type="entry name" value="PURINE-CYTOSINE PERMEASE FCY2-RELATED"/>
    <property type="match status" value="1"/>
</dbReference>
<dbReference type="Gene3D" id="1.10.4160.10">
    <property type="entry name" value="Hydantoin permease"/>
    <property type="match status" value="2"/>
</dbReference>
<dbReference type="Proteomes" id="UP001175000">
    <property type="component" value="Unassembled WGS sequence"/>
</dbReference>
<feature type="transmembrane region" description="Helical" evidence="4">
    <location>
        <begin position="253"/>
        <end position="276"/>
    </location>
</feature>
<feature type="transmembrane region" description="Helical" evidence="4">
    <location>
        <begin position="112"/>
        <end position="132"/>
    </location>
</feature>
<evidence type="ECO:0000256" key="1">
    <source>
        <dbReference type="ARBA" id="ARBA00022448"/>
    </source>
</evidence>
<keyword evidence="1 2" id="KW-0813">Transport</keyword>
<reference evidence="5" key="1">
    <citation type="submission" date="2023-06" db="EMBL/GenBank/DDBJ databases">
        <title>Genome-scale phylogeny and comparative genomics of the fungal order Sordariales.</title>
        <authorList>
            <consortium name="Lawrence Berkeley National Laboratory"/>
            <person name="Hensen N."/>
            <person name="Bonometti L."/>
            <person name="Westerberg I."/>
            <person name="Brannstrom I.O."/>
            <person name="Guillou S."/>
            <person name="Cros-Aarteil S."/>
            <person name="Calhoun S."/>
            <person name="Haridas S."/>
            <person name="Kuo A."/>
            <person name="Mondo S."/>
            <person name="Pangilinan J."/>
            <person name="Riley R."/>
            <person name="Labutti K."/>
            <person name="Andreopoulos B."/>
            <person name="Lipzen A."/>
            <person name="Chen C."/>
            <person name="Yanf M."/>
            <person name="Daum C."/>
            <person name="Ng V."/>
            <person name="Clum A."/>
            <person name="Steindorff A."/>
            <person name="Ohm R."/>
            <person name="Martin F."/>
            <person name="Silar P."/>
            <person name="Natvig D."/>
            <person name="Lalanne C."/>
            <person name="Gautier V."/>
            <person name="Ament-Velasquez S.L."/>
            <person name="Kruys A."/>
            <person name="Hutchinson M.I."/>
            <person name="Powell A.J."/>
            <person name="Barry K."/>
            <person name="Miller A.N."/>
            <person name="Grigoriev I.V."/>
            <person name="Debuchy R."/>
            <person name="Gladieux P."/>
            <person name="Thoren M.H."/>
            <person name="Johannesson H."/>
        </authorList>
    </citation>
    <scope>NUCLEOTIDE SEQUENCE</scope>
    <source>
        <strain evidence="5">CBS 606.72</strain>
    </source>
</reference>
<sequence length="457" mass="49180">MSVSDTTPKPGDDSLLDVEKNAARDGVLTRPSLEMPKKANSGAGLISRLTARDGETYSVDYEKHPRWYRRLLEAGVEGNGVKAVFFTCLLNLLPIPTGLLATLGYGMNFRDAALVILFFALLTCIPPAFMGTGGMETGMRQLVQQDTRLGGRYLVVVPLLLNAATVTGFCLLSAVVGGQSLAALNPGSVSPSIGIVITCLVALAVSLLGFKAVHFWERWTWIPSLISLFIAVGCGGHNLRLQVDAPPATASQVISYGCLIAGYFITFGGTSSDYTIYQNPAGVSKIRVFVCMYLSFLVSPVPLLILGAAVAGAVPNVPTWVPRFVSIFITLAIMIPCAFKVAEEWEEGLTNFLSVIGYWAGCFDAVTILELVAFRKMDYTTFDHAIWNVGRKLPLGVAALGASICSMGLVVPGMAAPWYTGPIAKTTGDNEFEMGFAVMALCYLLFRWIEIRVHGHL</sequence>
<feature type="transmembrane region" description="Helical" evidence="4">
    <location>
        <begin position="288"/>
        <end position="314"/>
    </location>
</feature>
<feature type="transmembrane region" description="Helical" evidence="4">
    <location>
        <begin position="153"/>
        <end position="177"/>
    </location>
</feature>
<feature type="transmembrane region" description="Helical" evidence="4">
    <location>
        <begin position="432"/>
        <end position="449"/>
    </location>
</feature>
<evidence type="ECO:0000256" key="4">
    <source>
        <dbReference type="SAM" id="Phobius"/>
    </source>
</evidence>
<feature type="transmembrane region" description="Helical" evidence="4">
    <location>
        <begin position="222"/>
        <end position="241"/>
    </location>
</feature>
<evidence type="ECO:0000256" key="2">
    <source>
        <dbReference type="PIRNR" id="PIRNR002744"/>
    </source>
</evidence>
<dbReference type="PANTHER" id="PTHR31806:SF5">
    <property type="entry name" value="PURINE-CYTOSINE PERMEASE FCY21"/>
    <property type="match status" value="1"/>
</dbReference>
<feature type="transmembrane region" description="Helical" evidence="4">
    <location>
        <begin position="351"/>
        <end position="373"/>
    </location>
</feature>
<keyword evidence="4" id="KW-0812">Transmembrane</keyword>
<keyword evidence="6" id="KW-1185">Reference proteome</keyword>
<comment type="caution">
    <text evidence="5">The sequence shown here is derived from an EMBL/GenBank/DDBJ whole genome shotgun (WGS) entry which is preliminary data.</text>
</comment>
<feature type="transmembrane region" description="Helical" evidence="4">
    <location>
        <begin position="83"/>
        <end position="106"/>
    </location>
</feature>
<protein>
    <submittedName>
        <fullName evidence="5">NCS1 nucleoside transporter</fullName>
    </submittedName>
</protein>
<feature type="region of interest" description="Disordered" evidence="3">
    <location>
        <begin position="1"/>
        <end position="23"/>
    </location>
</feature>
<dbReference type="GO" id="GO:0005886">
    <property type="term" value="C:plasma membrane"/>
    <property type="evidence" value="ECO:0007669"/>
    <property type="project" value="TreeGrafter"/>
</dbReference>
<feature type="transmembrane region" description="Helical" evidence="4">
    <location>
        <begin position="393"/>
        <end position="420"/>
    </location>
</feature>
<keyword evidence="2 4" id="KW-0472">Membrane</keyword>
<comment type="similarity">
    <text evidence="2">Belongs to the purine-cytosine permease (2.A.39) family.</text>
</comment>
<dbReference type="InterPro" id="IPR026030">
    <property type="entry name" value="Pur-cyt_permease_Fcy2/21/22"/>
</dbReference>